<evidence type="ECO:0000313" key="2">
    <source>
        <dbReference type="EMBL" id="ACO65733.1"/>
    </source>
</evidence>
<dbReference type="AlphaFoldDB" id="C1EBJ2"/>
<evidence type="ECO:0000313" key="3">
    <source>
        <dbReference type="Proteomes" id="UP000002009"/>
    </source>
</evidence>
<dbReference type="EMBL" id="CP001329">
    <property type="protein sequence ID" value="ACO65733.1"/>
    <property type="molecule type" value="Genomic_DNA"/>
</dbReference>
<dbReference type="GO" id="GO:0060628">
    <property type="term" value="P:regulation of ER to Golgi vesicle-mediated transport"/>
    <property type="evidence" value="ECO:0007669"/>
    <property type="project" value="TreeGrafter"/>
</dbReference>
<dbReference type="InParanoid" id="C1EBJ2"/>
<feature type="region of interest" description="Disordered" evidence="1">
    <location>
        <begin position="695"/>
        <end position="742"/>
    </location>
</feature>
<dbReference type="GO" id="GO:0070939">
    <property type="term" value="C:Dsl1/NZR complex"/>
    <property type="evidence" value="ECO:0007669"/>
    <property type="project" value="InterPro"/>
</dbReference>
<organism evidence="2 3">
    <name type="scientific">Micromonas commoda (strain RCC299 / NOUM17 / CCMP2709)</name>
    <name type="common">Picoplanktonic green alga</name>
    <dbReference type="NCBI Taxonomy" id="296587"/>
    <lineage>
        <taxon>Eukaryota</taxon>
        <taxon>Viridiplantae</taxon>
        <taxon>Chlorophyta</taxon>
        <taxon>Mamiellophyceae</taxon>
        <taxon>Mamiellales</taxon>
        <taxon>Mamiellaceae</taxon>
        <taxon>Micromonas</taxon>
    </lineage>
</organism>
<dbReference type="GeneID" id="8246029"/>
<dbReference type="Proteomes" id="UP000002009">
    <property type="component" value="Chromosome 9"/>
</dbReference>
<dbReference type="STRING" id="296587.C1EBJ2"/>
<feature type="compositionally biased region" description="Low complexity" evidence="1">
    <location>
        <begin position="43"/>
        <end position="54"/>
    </location>
</feature>
<gene>
    <name evidence="2" type="ORF">MICPUN_61091</name>
</gene>
<dbReference type="Pfam" id="PF04437">
    <property type="entry name" value="RINT1_TIP1"/>
    <property type="match status" value="1"/>
</dbReference>
<keyword evidence="3" id="KW-1185">Reference proteome</keyword>
<sequence length="928" mass="96970">MVATPRAPRAAADVARDIRAEMTSTSSSVDALRAHLASALASARDASARSSSDASSDEAVRDASSLRDPRALVARFRAVNDARETLARVARAEAALRDASAGARSVHPSSATRADLPRLREASASLLGASDALRDARDAQLCSDPPRAPAHDRFTASLAARIRAECDRLRAVATRLAVDAAGRTGWPPPINPSAVDAFEWRVDPSSDESAADLCDACAVLGALQAAAENTAKLDGDGIEPATLFESWIANALASPVRDAVERHFVADASSPANDPSRPERLFACVTRVAARCAPLVDAALRHGIEPATFESRAGGSDAGIRSKASVQRLATGFAVALARIARDVVEGHFIPATETAETEEGYVGARAYSRENSRASDARWLHLADECERFDVEVRALVTRLSSNPKVGRSIPTAAGANFLVDADSLPAGCSALAALASSGRDRAVRWMRAELTDCLREIDVVAADTNAGATNDSWSPAGIGAIGVGYEEGDPDPSLAAEVSNPRPSGSGSDGVTAPPVAEKAAECFNRAVDRALSLPKETFVPDTSTSDPAIWDPTHPMYEPPVNARLAYLANVASEFIGVFCDQTLTYRVKAADAYHAMISTVSPTAAANGALRVGDCVCVARRLAGATRDRGEDAAALAAAGGNDNLFGDAVAKLDAFADEWTRKIAETFADAFERSAVSYLSNAHLAGRFGARDDATSDGNGNGDEKSAPGDGDDGDDGDENRNQNQNQNDPRDPRGLGAEVMASPALVRPLRVLRDGLAVVRAALVAADAVDDGGGSCVQSATRVVAQIVCDTILRRVVLGNKAGFTRTGASYFQRDVDAIRACFAPHLRRADNYLGVLNECAVLLNLDASDARAVVAAVDAELRVGAASRGVGETQRNSALASGSVNAAVERLREAHGVHRLTASQVARVLSKRRDAGRGGGL</sequence>
<dbReference type="KEGG" id="mis:MICPUN_61091"/>
<dbReference type="OMA" id="FESWIAN"/>
<feature type="region of interest" description="Disordered" evidence="1">
    <location>
        <begin position="491"/>
        <end position="516"/>
    </location>
</feature>
<evidence type="ECO:0000256" key="1">
    <source>
        <dbReference type="SAM" id="MobiDB-lite"/>
    </source>
</evidence>
<proteinExistence type="predicted"/>
<dbReference type="GO" id="GO:0006888">
    <property type="term" value="P:endoplasmic reticulum to Golgi vesicle-mediated transport"/>
    <property type="evidence" value="ECO:0007669"/>
    <property type="project" value="InterPro"/>
</dbReference>
<feature type="region of interest" description="Disordered" evidence="1">
    <location>
        <begin position="43"/>
        <end position="64"/>
    </location>
</feature>
<dbReference type="PANTHER" id="PTHR13520:SF0">
    <property type="entry name" value="RAD50-INTERACTING PROTEIN 1"/>
    <property type="match status" value="1"/>
</dbReference>
<name>C1EBJ2_MICCC</name>
<dbReference type="GO" id="GO:0006890">
    <property type="term" value="P:retrograde vesicle-mediated transport, Golgi to endoplasmic reticulum"/>
    <property type="evidence" value="ECO:0007669"/>
    <property type="project" value="InterPro"/>
</dbReference>
<reference evidence="2 3" key="1">
    <citation type="journal article" date="2009" name="Science">
        <title>Green evolution and dynamic adaptations revealed by genomes of the marine picoeukaryotes Micromonas.</title>
        <authorList>
            <person name="Worden A.Z."/>
            <person name="Lee J.H."/>
            <person name="Mock T."/>
            <person name="Rouze P."/>
            <person name="Simmons M.P."/>
            <person name="Aerts A.L."/>
            <person name="Allen A.E."/>
            <person name="Cuvelier M.L."/>
            <person name="Derelle E."/>
            <person name="Everett M.V."/>
            <person name="Foulon E."/>
            <person name="Grimwood J."/>
            <person name="Gundlach H."/>
            <person name="Henrissat B."/>
            <person name="Napoli C."/>
            <person name="McDonald S.M."/>
            <person name="Parker M.S."/>
            <person name="Rombauts S."/>
            <person name="Salamov A."/>
            <person name="Von Dassow P."/>
            <person name="Badger J.H."/>
            <person name="Coutinho P.M."/>
            <person name="Demir E."/>
            <person name="Dubchak I."/>
            <person name="Gentemann C."/>
            <person name="Eikrem W."/>
            <person name="Gready J.E."/>
            <person name="John U."/>
            <person name="Lanier W."/>
            <person name="Lindquist E.A."/>
            <person name="Lucas S."/>
            <person name="Mayer K.F."/>
            <person name="Moreau H."/>
            <person name="Not F."/>
            <person name="Otillar R."/>
            <person name="Panaud O."/>
            <person name="Pangilinan J."/>
            <person name="Paulsen I."/>
            <person name="Piegu B."/>
            <person name="Poliakov A."/>
            <person name="Robbens S."/>
            <person name="Schmutz J."/>
            <person name="Toulza E."/>
            <person name="Wyss T."/>
            <person name="Zelensky A."/>
            <person name="Zhou K."/>
            <person name="Armbrust E.V."/>
            <person name="Bhattacharya D."/>
            <person name="Goodenough U.W."/>
            <person name="Van de Peer Y."/>
            <person name="Grigoriev I.V."/>
        </authorList>
    </citation>
    <scope>NUCLEOTIDE SEQUENCE [LARGE SCALE GENOMIC DNA]</scope>
    <source>
        <strain evidence="3">RCC299 / NOUM17</strain>
    </source>
</reference>
<dbReference type="InterPro" id="IPR007528">
    <property type="entry name" value="RINT1_Tip20"/>
</dbReference>
<accession>C1EBJ2</accession>
<protein>
    <submittedName>
        <fullName evidence="2">Uncharacterized protein</fullName>
    </submittedName>
</protein>
<dbReference type="PANTHER" id="PTHR13520">
    <property type="entry name" value="RAD50-INTERACTING PROTEIN 1 RINT-1"/>
    <property type="match status" value="1"/>
</dbReference>
<dbReference type="RefSeq" id="XP_002504475.1">
    <property type="nucleotide sequence ID" value="XM_002504429.1"/>
</dbReference>
<dbReference type="eggNOG" id="KOG2218">
    <property type="taxonomic scope" value="Eukaryota"/>
</dbReference>